<dbReference type="Proteomes" id="UP001143910">
    <property type="component" value="Unassembled WGS sequence"/>
</dbReference>
<evidence type="ECO:0000313" key="1">
    <source>
        <dbReference type="EMBL" id="KAJ2979046.1"/>
    </source>
</evidence>
<evidence type="ECO:0000313" key="2">
    <source>
        <dbReference type="Proteomes" id="UP001143910"/>
    </source>
</evidence>
<protein>
    <submittedName>
        <fullName evidence="1">Uncharacterized protein</fullName>
    </submittedName>
</protein>
<reference evidence="1" key="1">
    <citation type="submission" date="2022-08" db="EMBL/GenBank/DDBJ databases">
        <title>Genome Sequence of Lecanicillium fungicola.</title>
        <authorList>
            <person name="Buettner E."/>
        </authorList>
    </citation>
    <scope>NUCLEOTIDE SEQUENCE</scope>
    <source>
        <strain evidence="1">Babe33</strain>
    </source>
</reference>
<comment type="caution">
    <text evidence="1">The sequence shown here is derived from an EMBL/GenBank/DDBJ whole genome shotgun (WGS) entry which is preliminary data.</text>
</comment>
<gene>
    <name evidence="1" type="ORF">NQ176_g3485</name>
</gene>
<name>A0ACC1NKK2_9HYPO</name>
<sequence>MLSFNILCGAVLLGGAASRLLAPSPDTLKSLLADRSAHLQRPLGRFTEESPFAFASRKEYYTTGNFTRIKQDGSSCPSYGEAQWTGTVDVSDDRRLFYWFAESRNNPAEDPVILWMNGGPGASSLIGLFSELGPCVLEVNATEPVPNPWAWNNNASVIFLDQPAGTGFSSVADGGRDPTSDTESAVDFQTFLNVFFQKVFPDKAELPLYIAGESYGGHFVPTYTKYILDSRRFNSRDAFWGNIAGLVHVNAVLDFTAVGLGTYELLCSDYRGRDFLTPEECDHIRLSIPQLERLGQACRQSEDANLCVSFILFWNENIDGIYRKRIISGERNNYDINIPCVGEGGICEDVSHGNLSWYLNQDHIKKAIGVPQSRTFTWLNRTVGTNYALQMVQTSTGQLEAVMDAPEGTGLEGMRLLVLNGNEDYIVNTPGQKWLYDNLLWSGHAEYRINKWRDVPSDINATGFWKGTGDGRLVFVGLDGAGHGVPGYLPEASYRVLQRWISNEWR</sequence>
<dbReference type="EMBL" id="JANJQO010000319">
    <property type="protein sequence ID" value="KAJ2979046.1"/>
    <property type="molecule type" value="Genomic_DNA"/>
</dbReference>
<proteinExistence type="predicted"/>
<organism evidence="1 2">
    <name type="scientific">Zarea fungicola</name>
    <dbReference type="NCBI Taxonomy" id="93591"/>
    <lineage>
        <taxon>Eukaryota</taxon>
        <taxon>Fungi</taxon>
        <taxon>Dikarya</taxon>
        <taxon>Ascomycota</taxon>
        <taxon>Pezizomycotina</taxon>
        <taxon>Sordariomycetes</taxon>
        <taxon>Hypocreomycetidae</taxon>
        <taxon>Hypocreales</taxon>
        <taxon>Cordycipitaceae</taxon>
        <taxon>Zarea</taxon>
    </lineage>
</organism>
<keyword evidence="2" id="KW-1185">Reference proteome</keyword>
<accession>A0ACC1NKK2</accession>